<comment type="caution">
    <text evidence="1">The sequence shown here is derived from an EMBL/GenBank/DDBJ whole genome shotgun (WGS) entry which is preliminary data.</text>
</comment>
<protein>
    <submittedName>
        <fullName evidence="1">Uncharacterized protein</fullName>
    </submittedName>
</protein>
<accession>A0ACC2CP19</accession>
<proteinExistence type="predicted"/>
<gene>
    <name evidence="1" type="ORF">O6H91_09G052300</name>
</gene>
<sequence>MWEYPPFRSVNQPQNSVLGLHSDKQYPHFKIVEHPLWKQAKRFSLEKMRIEVKCCCGECKEWMEVDLQGSLEFQNNAAAQEQQQQLLRNLAIGSLCCPSKEKYYFTVGYHELEGKMVALKKPLLVLRRLNRIDDTNRLSQLPSEGRIDLEVVGIIRRKLLFKSRPKALISKPEFKTKVSHSSELNSLRN</sequence>
<dbReference type="EMBL" id="CM055100">
    <property type="protein sequence ID" value="KAJ7543778.1"/>
    <property type="molecule type" value="Genomic_DNA"/>
</dbReference>
<dbReference type="Proteomes" id="UP001162992">
    <property type="component" value="Chromosome 9"/>
</dbReference>
<keyword evidence="2" id="KW-1185">Reference proteome</keyword>
<reference evidence="2" key="1">
    <citation type="journal article" date="2024" name="Proc. Natl. Acad. Sci. U.S.A.">
        <title>Extraordinary preservation of gene collinearity over three hundred million years revealed in homosporous lycophytes.</title>
        <authorList>
            <person name="Li C."/>
            <person name="Wickell D."/>
            <person name="Kuo L.Y."/>
            <person name="Chen X."/>
            <person name="Nie B."/>
            <person name="Liao X."/>
            <person name="Peng D."/>
            <person name="Ji J."/>
            <person name="Jenkins J."/>
            <person name="Williams M."/>
            <person name="Shu S."/>
            <person name="Plott C."/>
            <person name="Barry K."/>
            <person name="Rajasekar S."/>
            <person name="Grimwood J."/>
            <person name="Han X."/>
            <person name="Sun S."/>
            <person name="Hou Z."/>
            <person name="He W."/>
            <person name="Dai G."/>
            <person name="Sun C."/>
            <person name="Schmutz J."/>
            <person name="Leebens-Mack J.H."/>
            <person name="Li F.W."/>
            <person name="Wang L."/>
        </authorList>
    </citation>
    <scope>NUCLEOTIDE SEQUENCE [LARGE SCALE GENOMIC DNA]</scope>
    <source>
        <strain evidence="2">cv. PW_Plant_1</strain>
    </source>
</reference>
<organism evidence="1 2">
    <name type="scientific">Diphasiastrum complanatum</name>
    <name type="common">Issler's clubmoss</name>
    <name type="synonym">Lycopodium complanatum</name>
    <dbReference type="NCBI Taxonomy" id="34168"/>
    <lineage>
        <taxon>Eukaryota</taxon>
        <taxon>Viridiplantae</taxon>
        <taxon>Streptophyta</taxon>
        <taxon>Embryophyta</taxon>
        <taxon>Tracheophyta</taxon>
        <taxon>Lycopodiopsida</taxon>
        <taxon>Lycopodiales</taxon>
        <taxon>Lycopodiaceae</taxon>
        <taxon>Lycopodioideae</taxon>
        <taxon>Diphasiastrum</taxon>
    </lineage>
</organism>
<evidence type="ECO:0000313" key="2">
    <source>
        <dbReference type="Proteomes" id="UP001162992"/>
    </source>
</evidence>
<name>A0ACC2CP19_DIPCM</name>
<evidence type="ECO:0000313" key="1">
    <source>
        <dbReference type="EMBL" id="KAJ7543778.1"/>
    </source>
</evidence>